<evidence type="ECO:0000256" key="1">
    <source>
        <dbReference type="SAM" id="Phobius"/>
    </source>
</evidence>
<keyword evidence="1" id="KW-0812">Transmembrane</keyword>
<reference evidence="2 3" key="1">
    <citation type="submission" date="2017-12" db="EMBL/GenBank/DDBJ databases">
        <title>The genome sequence of Caulobacter sp. 410.</title>
        <authorList>
            <person name="Gao J."/>
            <person name="Mao X."/>
            <person name="Sun J."/>
        </authorList>
    </citation>
    <scope>NUCLEOTIDE SEQUENCE [LARGE SCALE GENOMIC DNA]</scope>
    <source>
        <strain evidence="2 3">410</strain>
    </source>
</reference>
<keyword evidence="1" id="KW-0472">Membrane</keyword>
<comment type="caution">
    <text evidence="2">The sequence shown here is derived from an EMBL/GenBank/DDBJ whole genome shotgun (WGS) entry which is preliminary data.</text>
</comment>
<feature type="transmembrane region" description="Helical" evidence="1">
    <location>
        <begin position="75"/>
        <end position="95"/>
    </location>
</feature>
<gene>
    <name evidence="2" type="ORF">SGCZBJ_01940</name>
</gene>
<protein>
    <submittedName>
        <fullName evidence="2">Uncharacterized protein</fullName>
    </submittedName>
</protein>
<name>A0A2N5DRE7_9CAUL</name>
<dbReference type="EMBL" id="PJRS01000007">
    <property type="protein sequence ID" value="PLR28636.1"/>
    <property type="molecule type" value="Genomic_DNA"/>
</dbReference>
<feature type="transmembrane region" description="Helical" evidence="1">
    <location>
        <begin position="101"/>
        <end position="123"/>
    </location>
</feature>
<dbReference type="RefSeq" id="WP_101716354.1">
    <property type="nucleotide sequence ID" value="NZ_PJRS01000007.1"/>
</dbReference>
<evidence type="ECO:0000313" key="2">
    <source>
        <dbReference type="EMBL" id="PLR28636.1"/>
    </source>
</evidence>
<evidence type="ECO:0000313" key="3">
    <source>
        <dbReference type="Proteomes" id="UP000234479"/>
    </source>
</evidence>
<dbReference type="AlphaFoldDB" id="A0A2N5DRE7"/>
<keyword evidence="3" id="KW-1185">Reference proteome</keyword>
<feature type="transmembrane region" description="Helical" evidence="1">
    <location>
        <begin position="135"/>
        <end position="152"/>
    </location>
</feature>
<feature type="transmembrane region" description="Helical" evidence="1">
    <location>
        <begin position="158"/>
        <end position="179"/>
    </location>
</feature>
<sequence>MSIHFPLSSDPSARRQARRCASAQRRIVHDNAIRWLAPACALAGPLLGDKADVYLQMCLLVGAGISLWRADRTGAVAWIAIWSLVTAIFSALLLMMEVPAFSNLAVLAWTAALSQAIALLGVGAPATIADWRARGLVLASMAGPLALALLAIKTPDAGALAASVAAALNLAGLPLALLARRRAYAGAGPSSSGQVAP</sequence>
<proteinExistence type="predicted"/>
<dbReference type="Proteomes" id="UP000234479">
    <property type="component" value="Unassembled WGS sequence"/>
</dbReference>
<organism evidence="2 3">
    <name type="scientific">Caulobacter zeae</name>
    <dbReference type="NCBI Taxonomy" id="2055137"/>
    <lineage>
        <taxon>Bacteria</taxon>
        <taxon>Pseudomonadati</taxon>
        <taxon>Pseudomonadota</taxon>
        <taxon>Alphaproteobacteria</taxon>
        <taxon>Caulobacterales</taxon>
        <taxon>Caulobacteraceae</taxon>
        <taxon>Caulobacter</taxon>
    </lineage>
</organism>
<keyword evidence="1" id="KW-1133">Transmembrane helix</keyword>
<accession>A0A2N5DRE7</accession>